<name>M7UJ62_BOTF1</name>
<evidence type="ECO:0000313" key="2">
    <source>
        <dbReference type="EMBL" id="EMR83592.1"/>
    </source>
</evidence>
<gene>
    <name evidence="2" type="ORF">BcDW1_7782</name>
</gene>
<feature type="region of interest" description="Disordered" evidence="1">
    <location>
        <begin position="1"/>
        <end position="78"/>
    </location>
</feature>
<accession>M7UJ62</accession>
<sequence>MGRDDYYVYDDYGKPINSRDHQDHRRVRDGGGRRDKGRDYHHSKPTIKKDSVARDRREHHRGEPQDGHRGHHSSGGSLQIDDFVEYLVGPDLIKSSKIRPTRGLPPPHSYAPSSVLQSVHSETPSSSKERIPRIKDIDRRAFKGQSTAYIERPQGKPETIARVRAYIDGVEKARDKEELFEDKAMSDHLSRRRNH</sequence>
<dbReference type="Proteomes" id="UP000012045">
    <property type="component" value="Unassembled WGS sequence"/>
</dbReference>
<feature type="compositionally biased region" description="Basic and acidic residues" evidence="1">
    <location>
        <begin position="1"/>
        <end position="68"/>
    </location>
</feature>
<feature type="compositionally biased region" description="Polar residues" evidence="1">
    <location>
        <begin position="111"/>
        <end position="126"/>
    </location>
</feature>
<evidence type="ECO:0000313" key="3">
    <source>
        <dbReference type="Proteomes" id="UP000012045"/>
    </source>
</evidence>
<feature type="compositionally biased region" description="Basic and acidic residues" evidence="1">
    <location>
        <begin position="127"/>
        <end position="140"/>
    </location>
</feature>
<dbReference type="AlphaFoldDB" id="M7UJ62"/>
<dbReference type="HOGENOM" id="CLU_1219531_0_0_1"/>
<proteinExistence type="predicted"/>
<organism evidence="2 3">
    <name type="scientific">Botryotinia fuckeliana (strain BcDW1)</name>
    <name type="common">Noble rot fungus</name>
    <name type="synonym">Botrytis cinerea</name>
    <dbReference type="NCBI Taxonomy" id="1290391"/>
    <lineage>
        <taxon>Eukaryota</taxon>
        <taxon>Fungi</taxon>
        <taxon>Dikarya</taxon>
        <taxon>Ascomycota</taxon>
        <taxon>Pezizomycotina</taxon>
        <taxon>Leotiomycetes</taxon>
        <taxon>Helotiales</taxon>
        <taxon>Sclerotiniaceae</taxon>
        <taxon>Botrytis</taxon>
    </lineage>
</organism>
<evidence type="ECO:0000256" key="1">
    <source>
        <dbReference type="SAM" id="MobiDB-lite"/>
    </source>
</evidence>
<feature type="region of interest" description="Disordered" evidence="1">
    <location>
        <begin position="96"/>
        <end position="140"/>
    </location>
</feature>
<reference evidence="3" key="1">
    <citation type="journal article" date="2013" name="Genome Announc.">
        <title>Draft genome sequence of Botrytis cinerea BcDW1, inoculum for noble rot of grape berries.</title>
        <authorList>
            <person name="Blanco-Ulate B."/>
            <person name="Allen G."/>
            <person name="Powell A.L."/>
            <person name="Cantu D."/>
        </authorList>
    </citation>
    <scope>NUCLEOTIDE SEQUENCE [LARGE SCALE GENOMIC DNA]</scope>
    <source>
        <strain evidence="3">BcDW1</strain>
    </source>
</reference>
<protein>
    <submittedName>
        <fullName evidence="2">Uncharacterized protein</fullName>
    </submittedName>
</protein>
<dbReference type="EMBL" id="KB707996">
    <property type="protein sequence ID" value="EMR83592.1"/>
    <property type="molecule type" value="Genomic_DNA"/>
</dbReference>